<dbReference type="EMBL" id="QJKB01000007">
    <property type="protein sequence ID" value="PXX41453.1"/>
    <property type="molecule type" value="Genomic_DNA"/>
</dbReference>
<gene>
    <name evidence="2" type="ORF">DFR42_107104</name>
</gene>
<keyword evidence="1" id="KW-0732">Signal</keyword>
<proteinExistence type="predicted"/>
<dbReference type="Proteomes" id="UP000247792">
    <property type="component" value="Unassembled WGS sequence"/>
</dbReference>
<dbReference type="RefSeq" id="WP_211324361.1">
    <property type="nucleotide sequence ID" value="NZ_QJKB01000007.1"/>
</dbReference>
<keyword evidence="3" id="KW-1185">Reference proteome</keyword>
<evidence type="ECO:0008006" key="4">
    <source>
        <dbReference type="Google" id="ProtNLM"/>
    </source>
</evidence>
<dbReference type="PROSITE" id="PS51257">
    <property type="entry name" value="PROKAR_LIPOPROTEIN"/>
    <property type="match status" value="1"/>
</dbReference>
<dbReference type="AlphaFoldDB" id="A0A318J2U0"/>
<name>A0A318J2U0_9BURK</name>
<feature type="chain" id="PRO_5016314833" description="Peptidase C39-like protein" evidence="1">
    <location>
        <begin position="20"/>
        <end position="401"/>
    </location>
</feature>
<comment type="caution">
    <text evidence="2">The sequence shown here is derived from an EMBL/GenBank/DDBJ whole genome shotgun (WGS) entry which is preliminary data.</text>
</comment>
<reference evidence="2 3" key="1">
    <citation type="submission" date="2018-05" db="EMBL/GenBank/DDBJ databases">
        <title>Genomic Encyclopedia of Type Strains, Phase IV (KMG-IV): sequencing the most valuable type-strain genomes for metagenomic binning, comparative biology and taxonomic classification.</title>
        <authorList>
            <person name="Goeker M."/>
        </authorList>
    </citation>
    <scope>NUCLEOTIDE SEQUENCE [LARGE SCALE GENOMIC DNA]</scope>
    <source>
        <strain evidence="2 3">DSM 19792</strain>
    </source>
</reference>
<feature type="signal peptide" evidence="1">
    <location>
        <begin position="1"/>
        <end position="19"/>
    </location>
</feature>
<protein>
    <recommendedName>
        <fullName evidence="4">Peptidase C39-like protein</fullName>
    </recommendedName>
</protein>
<evidence type="ECO:0000256" key="1">
    <source>
        <dbReference type="SAM" id="SignalP"/>
    </source>
</evidence>
<sequence length="401" mass="42297">MHKKITGILAVSLLGTILAGCGGGSGGGSSNVQDNSTQIPVSTGLVPVILPGPVPADSPPPPAGATYSMSLAIPPRHQWNANYGYCGETAFISAGLYYGQYVSQYTARDAATPGINQTDEKSQLLVSVNDLTAAANMHLTAVEWDGQANMVSTNQYLAWIKGHVLAGYPVIMGVYVNWYAPGGNPSAGFSSYDHIVPVNGIASNHPLVPGFNQTYYPDDILQISDNDGTNNVNYPNQFTAPPVAAAYLFQYGFDKFQMTRVQANAPTSPPYSLALHTNSSNQNSAVAITGIIDLNKETVPVRLATNLNYENPAMSKGSSTPPAAAPLTLTATVYGLTAGVKYNVYQYNSLKAIPNSSFNANAGAAYQSFTFTATSSTYELPPVKIMSDQTAAFRAVPASAR</sequence>
<evidence type="ECO:0000313" key="3">
    <source>
        <dbReference type="Proteomes" id="UP000247792"/>
    </source>
</evidence>
<organism evidence="2 3">
    <name type="scientific">Undibacterium pigrum</name>
    <dbReference type="NCBI Taxonomy" id="401470"/>
    <lineage>
        <taxon>Bacteria</taxon>
        <taxon>Pseudomonadati</taxon>
        <taxon>Pseudomonadota</taxon>
        <taxon>Betaproteobacteria</taxon>
        <taxon>Burkholderiales</taxon>
        <taxon>Oxalobacteraceae</taxon>
        <taxon>Undibacterium</taxon>
    </lineage>
</organism>
<evidence type="ECO:0000313" key="2">
    <source>
        <dbReference type="EMBL" id="PXX41453.1"/>
    </source>
</evidence>
<accession>A0A318J2U0</accession>